<protein>
    <recommendedName>
        <fullName evidence="1">Putative exodeoxyribonuclease 8 PDDEXK-like domain-containing protein</fullName>
    </recommendedName>
</protein>
<dbReference type="InterPro" id="IPR024432">
    <property type="entry name" value="Put_RecE_PDDEXK-like_dom"/>
</dbReference>
<organism evidence="2 3">
    <name type="scientific">Flammeovirga pectinis</name>
    <dbReference type="NCBI Taxonomy" id="2494373"/>
    <lineage>
        <taxon>Bacteria</taxon>
        <taxon>Pseudomonadati</taxon>
        <taxon>Bacteroidota</taxon>
        <taxon>Cytophagia</taxon>
        <taxon>Cytophagales</taxon>
        <taxon>Flammeovirgaceae</taxon>
        <taxon>Flammeovirga</taxon>
    </lineage>
</organism>
<feature type="domain" description="Putative exodeoxyribonuclease 8 PDDEXK-like" evidence="1">
    <location>
        <begin position="37"/>
        <end position="165"/>
    </location>
</feature>
<dbReference type="KEGG" id="fll:EI427_01920"/>
<dbReference type="OrthoDB" id="792901at2"/>
<accession>A0A3S9NYM1</accession>
<dbReference type="Proteomes" id="UP000267268">
    <property type="component" value="Chromosome 1"/>
</dbReference>
<evidence type="ECO:0000313" key="3">
    <source>
        <dbReference type="Proteomes" id="UP000267268"/>
    </source>
</evidence>
<dbReference type="Pfam" id="PF12684">
    <property type="entry name" value="DUF3799"/>
    <property type="match status" value="1"/>
</dbReference>
<reference evidence="2 3" key="1">
    <citation type="submission" date="2018-12" db="EMBL/GenBank/DDBJ databases">
        <title>Flammeovirga pectinis sp. nov., isolated from the gut of the Korean scallop, Patinopecten yessoensis.</title>
        <authorList>
            <person name="Bae J.-W."/>
            <person name="Jeong Y.-S."/>
            <person name="Kang W."/>
        </authorList>
    </citation>
    <scope>NUCLEOTIDE SEQUENCE [LARGE SCALE GENOMIC DNA]</scope>
    <source>
        <strain evidence="2 3">L12M1</strain>
    </source>
</reference>
<gene>
    <name evidence="2" type="ORF">EI427_01920</name>
</gene>
<name>A0A3S9NYM1_9BACT</name>
<keyword evidence="3" id="KW-1185">Reference proteome</keyword>
<dbReference type="Gene3D" id="3.90.320.10">
    <property type="match status" value="1"/>
</dbReference>
<dbReference type="RefSeq" id="WP_126611030.1">
    <property type="nucleotide sequence ID" value="NZ_CP034562.1"/>
</dbReference>
<evidence type="ECO:0000259" key="1">
    <source>
        <dbReference type="Pfam" id="PF12684"/>
    </source>
</evidence>
<dbReference type="AlphaFoldDB" id="A0A3S9NYM1"/>
<proteinExistence type="predicted"/>
<sequence>MSNISYEVIDMDEKEYRNHPALANTDIKNAQLLLLGQQPHTPKKALREGTMLHSAILEPHDWVEMSKKVPVAQANRIGRIAATARNYPLLKEMLAHPNVQIEKCVFWKDPITGLDCKAKPDLFIEGEVVVDLKTTARSMKEAFEKQVLSRDFDRQIAFYNIPIQAPLTRVIGISKTSKGRLFRLEWEKDDPYLSNGKLKADIMLKKLAEDEQLLKKALLLRK</sequence>
<dbReference type="EMBL" id="CP034562">
    <property type="protein sequence ID" value="AZQ61017.1"/>
    <property type="molecule type" value="Genomic_DNA"/>
</dbReference>
<dbReference type="InterPro" id="IPR011604">
    <property type="entry name" value="PDDEXK-like_dom_sf"/>
</dbReference>
<evidence type="ECO:0000313" key="2">
    <source>
        <dbReference type="EMBL" id="AZQ61017.1"/>
    </source>
</evidence>